<dbReference type="STRING" id="1129794.C427_1361"/>
<sequence>MVKLFVLVSSLMAMLATPLALAQTLQQSHPFEALRGLERFNKSNSLSLDDTSQTVDTLLSIKGVKVGDNVLQQAINLDRKGGELGNIRGGTVSDKIKFSFYQPYENSRLEQKVELYFDKHNGFIKQITGTYYLQDAYMSMTPIREQTLSAAVDKFGPPLTMQQVHDLSGQKDGDIPLDKFINSLQEQNQIHPLGLEYFQKRNISRSSKWVEGQQNYALMQSGFDRCYLWNSNSFNQILTFCFFDETGANPNSRGVEFDLHNFPVIQLIKDLGNPHAKLELSL</sequence>
<reference evidence="2 3" key="1">
    <citation type="journal article" date="2013" name="Genome Announc.">
        <title>Complete Genome Sequence of Glaciecola psychrophila Strain 170T.</title>
        <authorList>
            <person name="Yin J."/>
            <person name="Chen J."/>
            <person name="Liu G."/>
            <person name="Yu Y."/>
            <person name="Song L."/>
            <person name="Wang X."/>
            <person name="Qu X."/>
        </authorList>
    </citation>
    <scope>NUCLEOTIDE SEQUENCE [LARGE SCALE GENOMIC DNA]</scope>
    <source>
        <strain evidence="2 3">170</strain>
    </source>
</reference>
<dbReference type="PATRIC" id="fig|1129794.4.peg.1346"/>
<proteinExistence type="predicted"/>
<dbReference type="HOGENOM" id="CLU_1000255_0_0_6"/>
<dbReference type="OrthoDB" id="6381254at2"/>
<feature type="chain" id="PRO_5003901647" evidence="1">
    <location>
        <begin position="23"/>
        <end position="282"/>
    </location>
</feature>
<dbReference type="EMBL" id="CP003837">
    <property type="protein sequence ID" value="AGH43470.1"/>
    <property type="molecule type" value="Genomic_DNA"/>
</dbReference>
<feature type="signal peptide" evidence="1">
    <location>
        <begin position="1"/>
        <end position="22"/>
    </location>
</feature>
<dbReference type="RefSeq" id="WP_007639504.1">
    <property type="nucleotide sequence ID" value="NC_020514.1"/>
</dbReference>
<keyword evidence="3" id="KW-1185">Reference proteome</keyword>
<evidence type="ECO:0000313" key="2">
    <source>
        <dbReference type="EMBL" id="AGH43470.1"/>
    </source>
</evidence>
<accession>K6Z067</accession>
<name>K6Z067_9ALTE</name>
<dbReference type="Proteomes" id="UP000011864">
    <property type="component" value="Chromosome"/>
</dbReference>
<evidence type="ECO:0000256" key="1">
    <source>
        <dbReference type="SAM" id="SignalP"/>
    </source>
</evidence>
<dbReference type="AlphaFoldDB" id="K6Z067"/>
<keyword evidence="1" id="KW-0732">Signal</keyword>
<protein>
    <submittedName>
        <fullName evidence="2">Uncharacterized protein</fullName>
    </submittedName>
</protein>
<dbReference type="KEGG" id="gps:C427_1361"/>
<gene>
    <name evidence="2" type="ORF">C427_1361</name>
</gene>
<organism evidence="2 3">
    <name type="scientific">Paraglaciecola psychrophila 170</name>
    <dbReference type="NCBI Taxonomy" id="1129794"/>
    <lineage>
        <taxon>Bacteria</taxon>
        <taxon>Pseudomonadati</taxon>
        <taxon>Pseudomonadota</taxon>
        <taxon>Gammaproteobacteria</taxon>
        <taxon>Alteromonadales</taxon>
        <taxon>Alteromonadaceae</taxon>
        <taxon>Paraglaciecola</taxon>
    </lineage>
</organism>
<evidence type="ECO:0000313" key="3">
    <source>
        <dbReference type="Proteomes" id="UP000011864"/>
    </source>
</evidence>